<evidence type="ECO:0000313" key="2">
    <source>
        <dbReference type="EMBL" id="KAK1407019.1"/>
    </source>
</evidence>
<gene>
    <name evidence="2" type="ORF">QVD17_38629</name>
</gene>
<evidence type="ECO:0000256" key="1">
    <source>
        <dbReference type="SAM" id="Phobius"/>
    </source>
</evidence>
<proteinExistence type="predicted"/>
<dbReference type="Proteomes" id="UP001229421">
    <property type="component" value="Unassembled WGS sequence"/>
</dbReference>
<comment type="caution">
    <text evidence="2">The sequence shown here is derived from an EMBL/GenBank/DDBJ whole genome shotgun (WGS) entry which is preliminary data.</text>
</comment>
<reference evidence="2" key="1">
    <citation type="journal article" date="2023" name="bioRxiv">
        <title>Improved chromosome-level genome assembly for marigold (Tagetes erecta).</title>
        <authorList>
            <person name="Jiang F."/>
            <person name="Yuan L."/>
            <person name="Wang S."/>
            <person name="Wang H."/>
            <person name="Xu D."/>
            <person name="Wang A."/>
            <person name="Fan W."/>
        </authorList>
    </citation>
    <scope>NUCLEOTIDE SEQUENCE</scope>
    <source>
        <strain evidence="2">WSJ</strain>
        <tissue evidence="2">Leaf</tissue>
    </source>
</reference>
<dbReference type="PANTHER" id="PTHR37196:SF2">
    <property type="entry name" value="TRANSMEMBRANE PROTEIN"/>
    <property type="match status" value="1"/>
</dbReference>
<sequence length="115" mass="12832">MRSITIHHHKPPASTVSNNNLHWFSTHTPPLTGVLQIHLPNNVRTKPMAVTSSHMVVLAVNSPATAGDISVLIPTSVLFFFLYWIANFVVPKMIMKDLETDDANQDQNANDQNFN</sequence>
<keyword evidence="1" id="KW-1133">Transmembrane helix</keyword>
<keyword evidence="1" id="KW-0472">Membrane</keyword>
<evidence type="ECO:0000313" key="3">
    <source>
        <dbReference type="Proteomes" id="UP001229421"/>
    </source>
</evidence>
<accession>A0AAD8JM77</accession>
<protein>
    <submittedName>
        <fullName evidence="2">Uncharacterized protein</fullName>
    </submittedName>
</protein>
<keyword evidence="3" id="KW-1185">Reference proteome</keyword>
<dbReference type="PANTHER" id="PTHR37196">
    <property type="entry name" value="TRANSMEMBRANE PROTEIN"/>
    <property type="match status" value="1"/>
</dbReference>
<dbReference type="EMBL" id="JAUHHV010000011">
    <property type="protein sequence ID" value="KAK1407019.1"/>
    <property type="molecule type" value="Genomic_DNA"/>
</dbReference>
<dbReference type="AlphaFoldDB" id="A0AAD8JM77"/>
<name>A0AAD8JM77_TARER</name>
<organism evidence="2 3">
    <name type="scientific">Tagetes erecta</name>
    <name type="common">African marigold</name>
    <dbReference type="NCBI Taxonomy" id="13708"/>
    <lineage>
        <taxon>Eukaryota</taxon>
        <taxon>Viridiplantae</taxon>
        <taxon>Streptophyta</taxon>
        <taxon>Embryophyta</taxon>
        <taxon>Tracheophyta</taxon>
        <taxon>Spermatophyta</taxon>
        <taxon>Magnoliopsida</taxon>
        <taxon>eudicotyledons</taxon>
        <taxon>Gunneridae</taxon>
        <taxon>Pentapetalae</taxon>
        <taxon>asterids</taxon>
        <taxon>campanulids</taxon>
        <taxon>Asterales</taxon>
        <taxon>Asteraceae</taxon>
        <taxon>Asteroideae</taxon>
        <taxon>Heliantheae alliance</taxon>
        <taxon>Tageteae</taxon>
        <taxon>Tagetes</taxon>
    </lineage>
</organism>
<keyword evidence="1" id="KW-0812">Transmembrane</keyword>
<feature type="transmembrane region" description="Helical" evidence="1">
    <location>
        <begin position="69"/>
        <end position="90"/>
    </location>
</feature>